<evidence type="ECO:0000256" key="14">
    <source>
        <dbReference type="ARBA" id="ARBA00022909"/>
    </source>
</evidence>
<evidence type="ECO:0000256" key="13">
    <source>
        <dbReference type="ARBA" id="ARBA00022842"/>
    </source>
</evidence>
<comment type="similarity">
    <text evidence="5 22">Belongs to the folylpolyglutamate synthase family.</text>
</comment>
<dbReference type="Gene3D" id="3.90.190.20">
    <property type="entry name" value="Mur ligase, C-terminal domain"/>
    <property type="match status" value="1"/>
</dbReference>
<dbReference type="EC" id="6.3.2.12" evidence="6"/>
<dbReference type="GO" id="GO:0004326">
    <property type="term" value="F:tetrahydrofolylpolyglutamate synthase activity"/>
    <property type="evidence" value="ECO:0007669"/>
    <property type="project" value="UniProtKB-EC"/>
</dbReference>
<dbReference type="GO" id="GO:0005524">
    <property type="term" value="F:ATP binding"/>
    <property type="evidence" value="ECO:0007669"/>
    <property type="project" value="UniProtKB-KW"/>
</dbReference>
<protein>
    <recommendedName>
        <fullName evidence="8">Dihydrofolate synthase/folylpolyglutamate synthase</fullName>
        <ecNumber evidence="6">6.3.2.12</ecNumber>
        <ecNumber evidence="7">6.3.2.17</ecNumber>
    </recommendedName>
    <alternativeName>
        <fullName evidence="17">Folylpoly-gamma-glutamate synthetase-dihydrofolate synthetase</fullName>
    </alternativeName>
    <alternativeName>
        <fullName evidence="15">Folylpolyglutamate synthetase</fullName>
    </alternativeName>
    <alternativeName>
        <fullName evidence="16">Tetrahydrofolylpolyglutamate synthase</fullName>
    </alternativeName>
</protein>
<comment type="pathway">
    <text evidence="3">Cofactor biosynthesis; tetrahydrofolate biosynthesis; 7,8-dihydrofolate from 2-amino-4-hydroxy-6-hydroxymethyl-7,8-dihydropteridine diphosphate and 4-aminobenzoate: step 2/2.</text>
</comment>
<dbReference type="InterPro" id="IPR036565">
    <property type="entry name" value="Mur-like_cat_sf"/>
</dbReference>
<dbReference type="PIRSF" id="PIRSF001563">
    <property type="entry name" value="Folylpolyglu_synth"/>
    <property type="match status" value="1"/>
</dbReference>
<organism evidence="25 26">
    <name type="scientific">Saccharicrinis fermentans DSM 9555 = JCM 21142</name>
    <dbReference type="NCBI Taxonomy" id="869213"/>
    <lineage>
        <taxon>Bacteria</taxon>
        <taxon>Pseudomonadati</taxon>
        <taxon>Bacteroidota</taxon>
        <taxon>Bacteroidia</taxon>
        <taxon>Marinilabiliales</taxon>
        <taxon>Marinilabiliaceae</taxon>
        <taxon>Saccharicrinis</taxon>
    </lineage>
</organism>
<dbReference type="InterPro" id="IPR004101">
    <property type="entry name" value="Mur_ligase_C"/>
</dbReference>
<keyword evidence="14" id="KW-0289">Folate biosynthesis</keyword>
<evidence type="ECO:0000259" key="24">
    <source>
        <dbReference type="Pfam" id="PF08245"/>
    </source>
</evidence>
<comment type="function">
    <text evidence="2">Functions in two distinct reactions of the de novo folate biosynthetic pathway. Catalyzes the addition of a glutamate residue to dihydropteroate (7,8-dihydropteroate or H2Pte) to form dihydrofolate (7,8-dihydrofolate monoglutamate or H2Pte-Glu). Also catalyzes successive additions of L-glutamate to tetrahydrofolate or 10-formyltetrahydrofolate or 5,10-methylenetetrahydrofolate, leading to folylpolyglutamate derivatives.</text>
</comment>
<evidence type="ECO:0000256" key="2">
    <source>
        <dbReference type="ARBA" id="ARBA00002714"/>
    </source>
</evidence>
<dbReference type="PANTHER" id="PTHR11136">
    <property type="entry name" value="FOLYLPOLYGLUTAMATE SYNTHASE-RELATED"/>
    <property type="match status" value="1"/>
</dbReference>
<comment type="catalytic activity">
    <reaction evidence="19">
        <text>10-formyltetrahydrofolyl-(gamma-L-Glu)(n) + L-glutamate + ATP = 10-formyltetrahydrofolyl-(gamma-L-Glu)(n+1) + ADP + phosphate + H(+)</text>
        <dbReference type="Rhea" id="RHEA:51904"/>
        <dbReference type="Rhea" id="RHEA-COMP:13088"/>
        <dbReference type="Rhea" id="RHEA-COMP:14300"/>
        <dbReference type="ChEBI" id="CHEBI:15378"/>
        <dbReference type="ChEBI" id="CHEBI:29985"/>
        <dbReference type="ChEBI" id="CHEBI:30616"/>
        <dbReference type="ChEBI" id="CHEBI:43474"/>
        <dbReference type="ChEBI" id="CHEBI:134413"/>
        <dbReference type="ChEBI" id="CHEBI:456216"/>
        <dbReference type="EC" id="6.3.2.17"/>
    </reaction>
</comment>
<dbReference type="Pfam" id="PF08245">
    <property type="entry name" value="Mur_ligase_M"/>
    <property type="match status" value="1"/>
</dbReference>
<evidence type="ECO:0000313" key="25">
    <source>
        <dbReference type="EMBL" id="GAF05622.1"/>
    </source>
</evidence>
<keyword evidence="13" id="KW-0460">Magnesium</keyword>
<dbReference type="STRING" id="869213.GCA_000517085_04633"/>
<dbReference type="SUPFAM" id="SSF53623">
    <property type="entry name" value="MurD-like peptide ligases, catalytic domain"/>
    <property type="match status" value="1"/>
</dbReference>
<evidence type="ECO:0000256" key="4">
    <source>
        <dbReference type="ARBA" id="ARBA00005150"/>
    </source>
</evidence>
<dbReference type="GO" id="GO:0046656">
    <property type="term" value="P:folic acid biosynthetic process"/>
    <property type="evidence" value="ECO:0007669"/>
    <property type="project" value="UniProtKB-KW"/>
</dbReference>
<evidence type="ECO:0000313" key="26">
    <source>
        <dbReference type="Proteomes" id="UP000019402"/>
    </source>
</evidence>
<evidence type="ECO:0000256" key="3">
    <source>
        <dbReference type="ARBA" id="ARBA00004799"/>
    </source>
</evidence>
<evidence type="ECO:0000256" key="20">
    <source>
        <dbReference type="ARBA" id="ARBA00049035"/>
    </source>
</evidence>
<dbReference type="PROSITE" id="PS01012">
    <property type="entry name" value="FOLYLPOLYGLU_SYNT_2"/>
    <property type="match status" value="1"/>
</dbReference>
<comment type="cofactor">
    <cofactor evidence="1">
        <name>Mg(2+)</name>
        <dbReference type="ChEBI" id="CHEBI:18420"/>
    </cofactor>
</comment>
<comment type="caution">
    <text evidence="25">The sequence shown here is derived from an EMBL/GenBank/DDBJ whole genome shotgun (WGS) entry which is preliminary data.</text>
</comment>
<evidence type="ECO:0000256" key="1">
    <source>
        <dbReference type="ARBA" id="ARBA00001946"/>
    </source>
</evidence>
<dbReference type="GO" id="GO:0046872">
    <property type="term" value="F:metal ion binding"/>
    <property type="evidence" value="ECO:0007669"/>
    <property type="project" value="UniProtKB-KW"/>
</dbReference>
<dbReference type="RefSeq" id="WP_027473803.1">
    <property type="nucleotide sequence ID" value="NZ_BAMD01000102.1"/>
</dbReference>
<dbReference type="InterPro" id="IPR036615">
    <property type="entry name" value="Mur_ligase_C_dom_sf"/>
</dbReference>
<name>W7YB34_9BACT</name>
<dbReference type="InterPro" id="IPR013221">
    <property type="entry name" value="Mur_ligase_cen"/>
</dbReference>
<comment type="catalytic activity">
    <reaction evidence="20">
        <text>(6R)-5,10-methylenetetrahydrofolyl-(gamma-L-Glu)(n) + L-glutamate + ATP = (6R)-5,10-methylenetetrahydrofolyl-(gamma-L-Glu)(n+1) + ADP + phosphate + H(+)</text>
        <dbReference type="Rhea" id="RHEA:51912"/>
        <dbReference type="Rhea" id="RHEA-COMP:13257"/>
        <dbReference type="Rhea" id="RHEA-COMP:13258"/>
        <dbReference type="ChEBI" id="CHEBI:15378"/>
        <dbReference type="ChEBI" id="CHEBI:29985"/>
        <dbReference type="ChEBI" id="CHEBI:30616"/>
        <dbReference type="ChEBI" id="CHEBI:43474"/>
        <dbReference type="ChEBI" id="CHEBI:136572"/>
        <dbReference type="ChEBI" id="CHEBI:456216"/>
        <dbReference type="EC" id="6.3.2.17"/>
    </reaction>
</comment>
<comment type="catalytic activity">
    <reaction evidence="18">
        <text>(6S)-5,6,7,8-tetrahydrofolyl-(gamma-L-Glu)(n) + L-glutamate + ATP = (6S)-5,6,7,8-tetrahydrofolyl-(gamma-L-Glu)(n+1) + ADP + phosphate + H(+)</text>
        <dbReference type="Rhea" id="RHEA:10580"/>
        <dbReference type="Rhea" id="RHEA-COMP:14738"/>
        <dbReference type="Rhea" id="RHEA-COMP:14740"/>
        <dbReference type="ChEBI" id="CHEBI:15378"/>
        <dbReference type="ChEBI" id="CHEBI:29985"/>
        <dbReference type="ChEBI" id="CHEBI:30616"/>
        <dbReference type="ChEBI" id="CHEBI:43474"/>
        <dbReference type="ChEBI" id="CHEBI:141005"/>
        <dbReference type="ChEBI" id="CHEBI:456216"/>
        <dbReference type="EC" id="6.3.2.17"/>
    </reaction>
</comment>
<evidence type="ECO:0000256" key="8">
    <source>
        <dbReference type="ARBA" id="ARBA00019357"/>
    </source>
</evidence>
<dbReference type="EC" id="6.3.2.17" evidence="7"/>
<evidence type="ECO:0000256" key="21">
    <source>
        <dbReference type="ARBA" id="ARBA00049161"/>
    </source>
</evidence>
<evidence type="ECO:0000256" key="15">
    <source>
        <dbReference type="ARBA" id="ARBA00030048"/>
    </source>
</evidence>
<evidence type="ECO:0000256" key="19">
    <source>
        <dbReference type="ARBA" id="ARBA00047808"/>
    </source>
</evidence>
<dbReference type="Proteomes" id="UP000019402">
    <property type="component" value="Unassembled WGS sequence"/>
</dbReference>
<evidence type="ECO:0000256" key="9">
    <source>
        <dbReference type="ARBA" id="ARBA00022598"/>
    </source>
</evidence>
<dbReference type="FunFam" id="3.40.1190.10:FF:000011">
    <property type="entry name" value="Folylpolyglutamate synthase/dihydrofolate synthase"/>
    <property type="match status" value="1"/>
</dbReference>
<dbReference type="GO" id="GO:0005737">
    <property type="term" value="C:cytoplasm"/>
    <property type="evidence" value="ECO:0007669"/>
    <property type="project" value="TreeGrafter"/>
</dbReference>
<reference evidence="25 26" key="1">
    <citation type="journal article" date="2014" name="Genome Announc.">
        <title>Draft Genome Sequence of Cytophaga fermentans JCM 21142T, a Facultative Anaerobe Isolated from Marine Mud.</title>
        <authorList>
            <person name="Starns D."/>
            <person name="Oshima K."/>
            <person name="Suda W."/>
            <person name="Iino T."/>
            <person name="Yuki M."/>
            <person name="Inoue J."/>
            <person name="Kitamura K."/>
            <person name="Iida T."/>
            <person name="Darby A."/>
            <person name="Hattori M."/>
            <person name="Ohkuma M."/>
        </authorList>
    </citation>
    <scope>NUCLEOTIDE SEQUENCE [LARGE SCALE GENOMIC DNA]</scope>
    <source>
        <strain evidence="25 26">JCM 21142</strain>
    </source>
</reference>
<accession>W7YB34</accession>
<dbReference type="PROSITE" id="PS01011">
    <property type="entry name" value="FOLYLPOLYGLU_SYNT_1"/>
    <property type="match status" value="1"/>
</dbReference>
<evidence type="ECO:0000256" key="6">
    <source>
        <dbReference type="ARBA" id="ARBA00013023"/>
    </source>
</evidence>
<gene>
    <name evidence="25" type="ORF">JCM21142_104365</name>
</gene>
<evidence type="ECO:0000256" key="7">
    <source>
        <dbReference type="ARBA" id="ARBA00013025"/>
    </source>
</evidence>
<comment type="catalytic activity">
    <reaction evidence="21">
        <text>7,8-dihydropteroate + L-glutamate + ATP = 7,8-dihydrofolate + ADP + phosphate + H(+)</text>
        <dbReference type="Rhea" id="RHEA:23584"/>
        <dbReference type="ChEBI" id="CHEBI:15378"/>
        <dbReference type="ChEBI" id="CHEBI:17839"/>
        <dbReference type="ChEBI" id="CHEBI:29985"/>
        <dbReference type="ChEBI" id="CHEBI:30616"/>
        <dbReference type="ChEBI" id="CHEBI:43474"/>
        <dbReference type="ChEBI" id="CHEBI:57451"/>
        <dbReference type="ChEBI" id="CHEBI:456216"/>
        <dbReference type="EC" id="6.3.2.12"/>
    </reaction>
</comment>
<keyword evidence="12 22" id="KW-0067">ATP-binding</keyword>
<dbReference type="EMBL" id="BAMD01000102">
    <property type="protein sequence ID" value="GAF05622.1"/>
    <property type="molecule type" value="Genomic_DNA"/>
</dbReference>
<dbReference type="PANTHER" id="PTHR11136:SF0">
    <property type="entry name" value="DIHYDROFOLATE SYNTHETASE-RELATED"/>
    <property type="match status" value="1"/>
</dbReference>
<comment type="pathway">
    <text evidence="4">Cofactor biosynthesis; tetrahydrofolylpolyglutamate biosynthesis.</text>
</comment>
<dbReference type="Pfam" id="PF02875">
    <property type="entry name" value="Mur_ligase_C"/>
    <property type="match status" value="1"/>
</dbReference>
<dbReference type="InterPro" id="IPR018109">
    <property type="entry name" value="Folylpolyglutamate_synth_CS"/>
</dbReference>
<evidence type="ECO:0000256" key="22">
    <source>
        <dbReference type="PIRNR" id="PIRNR001563"/>
    </source>
</evidence>
<dbReference type="Gene3D" id="3.40.1190.10">
    <property type="entry name" value="Mur-like, catalytic domain"/>
    <property type="match status" value="1"/>
</dbReference>
<dbReference type="eggNOG" id="COG0285">
    <property type="taxonomic scope" value="Bacteria"/>
</dbReference>
<feature type="domain" description="Mur ligase central" evidence="24">
    <location>
        <begin position="51"/>
        <end position="270"/>
    </location>
</feature>
<keyword evidence="11 22" id="KW-0547">Nucleotide-binding</keyword>
<evidence type="ECO:0000256" key="18">
    <source>
        <dbReference type="ARBA" id="ARBA00047493"/>
    </source>
</evidence>
<evidence type="ECO:0000256" key="17">
    <source>
        <dbReference type="ARBA" id="ARBA00032510"/>
    </source>
</evidence>
<dbReference type="SUPFAM" id="SSF53244">
    <property type="entry name" value="MurD-like peptide ligases, peptide-binding domain"/>
    <property type="match status" value="1"/>
</dbReference>
<evidence type="ECO:0000256" key="5">
    <source>
        <dbReference type="ARBA" id="ARBA00008276"/>
    </source>
</evidence>
<sequence length="429" mass="48025">MLYKEVLEFLFSQLPMYQRTGKVAYKANLDNTHQLDDYFEHPHTSYKTIHIAGTNGKGSVSHALSSILQEAGYSVGLYTSPHLKDFRERIKINGICIPEKEVIDFIEKHQSFIQQLKPSFFEMTVAMAFQYFKKKMVDVAIIEVGLGGRLDSTNIINPECSVITNIGLDHVALLGDTIEKIAREKGGIIKPETPVIIGESNSLTESIFTEIAHENNAPIYFSDKDYSIPVAMNGIDGTQIFQVYKDKHLHYADLKLDLLGMYQQKNIKTVLKAIDVLMEKNFNIQTSHLYEGIGNVVKNTGLMGRWQILDANPAIICDTGHNQEGVQELVKQIAQTPYKSLHMVWGMVNDKDLNSILPLLPKQAQYYFAKPNIPRGLDAQILKMEAEKIGLSGETYPSIADALKKAKKNSSPNDLIFIGGSTFVVAEVI</sequence>
<dbReference type="NCBIfam" id="TIGR01499">
    <property type="entry name" value="folC"/>
    <property type="match status" value="1"/>
</dbReference>
<feature type="domain" description="Mur ligase C-terminal" evidence="23">
    <location>
        <begin position="304"/>
        <end position="421"/>
    </location>
</feature>
<keyword evidence="9 22" id="KW-0436">Ligase</keyword>
<dbReference type="OrthoDB" id="9809356at2"/>
<dbReference type="AlphaFoldDB" id="W7YB34"/>
<evidence type="ECO:0000256" key="11">
    <source>
        <dbReference type="ARBA" id="ARBA00022741"/>
    </source>
</evidence>
<keyword evidence="10" id="KW-0479">Metal-binding</keyword>
<keyword evidence="26" id="KW-1185">Reference proteome</keyword>
<proteinExistence type="inferred from homology"/>
<evidence type="ECO:0000256" key="12">
    <source>
        <dbReference type="ARBA" id="ARBA00022840"/>
    </source>
</evidence>
<evidence type="ECO:0000256" key="10">
    <source>
        <dbReference type="ARBA" id="ARBA00022723"/>
    </source>
</evidence>
<dbReference type="InterPro" id="IPR001645">
    <property type="entry name" value="Folylpolyglutamate_synth"/>
</dbReference>
<dbReference type="GO" id="GO:0008841">
    <property type="term" value="F:dihydrofolate synthase activity"/>
    <property type="evidence" value="ECO:0007669"/>
    <property type="project" value="UniProtKB-EC"/>
</dbReference>
<evidence type="ECO:0000259" key="23">
    <source>
        <dbReference type="Pfam" id="PF02875"/>
    </source>
</evidence>
<evidence type="ECO:0000256" key="16">
    <source>
        <dbReference type="ARBA" id="ARBA00030592"/>
    </source>
</evidence>